<keyword evidence="4" id="KW-0175">Coiled coil</keyword>
<evidence type="ECO:0000256" key="1">
    <source>
        <dbReference type="ARBA" id="ARBA00004611"/>
    </source>
</evidence>
<dbReference type="InterPro" id="IPR039750">
    <property type="entry name" value="DRC1/DRC2"/>
</dbReference>
<name>A0ABD2XN47_9HYME</name>
<keyword evidence="5" id="KW-0969">Cilium</keyword>
<evidence type="ECO:0000256" key="8">
    <source>
        <dbReference type="ARBA" id="ARBA00037841"/>
    </source>
</evidence>
<reference evidence="15 16" key="1">
    <citation type="journal article" date="2024" name="bioRxiv">
        <title>A reference genome for Trichogramma kaykai: A tiny desert-dwelling parasitoid wasp with competing sex-ratio distorters.</title>
        <authorList>
            <person name="Culotta J."/>
            <person name="Lindsey A.R."/>
        </authorList>
    </citation>
    <scope>NUCLEOTIDE SEQUENCE [LARGE SCALE GENOMIC DNA]</scope>
    <source>
        <strain evidence="15 16">KSX58</strain>
    </source>
</reference>
<evidence type="ECO:0000259" key="14">
    <source>
        <dbReference type="Pfam" id="PF14772"/>
    </source>
</evidence>
<dbReference type="InterPro" id="IPR039505">
    <property type="entry name" value="DRC1/2_N"/>
</dbReference>
<evidence type="ECO:0000256" key="12">
    <source>
        <dbReference type="ARBA" id="ARBA00045865"/>
    </source>
</evidence>
<feature type="region of interest" description="Disordered" evidence="13">
    <location>
        <begin position="376"/>
        <end position="475"/>
    </location>
</feature>
<comment type="function">
    <text evidence="12">Component of the nexin-dynein regulatory complex (N-DRC), a key regulator of ciliary/flagellar motility which maintains the alignment and integrity of the distal axoneme and regulates microtubule sliding in motile axonemes. Plays a critical role in the assembly of N-DRC and also stabilizes the assembly of multiple inner dynein arms and radial spokes. Coassembles with DRC1 to form a central scaffold needed for assembly of the N-DRC and its attachment to the outer doublet microtubules.</text>
</comment>
<evidence type="ECO:0000256" key="3">
    <source>
        <dbReference type="ARBA" id="ARBA00022846"/>
    </source>
</evidence>
<dbReference type="AlphaFoldDB" id="A0ABD2XN47"/>
<evidence type="ECO:0000256" key="5">
    <source>
        <dbReference type="ARBA" id="ARBA00023069"/>
    </source>
</evidence>
<evidence type="ECO:0000256" key="10">
    <source>
        <dbReference type="ARBA" id="ARBA00040899"/>
    </source>
</evidence>
<comment type="caution">
    <text evidence="15">The sequence shown here is derived from an EMBL/GenBank/DDBJ whole genome shotgun (WGS) entry which is preliminary data.</text>
</comment>
<evidence type="ECO:0000313" key="16">
    <source>
        <dbReference type="Proteomes" id="UP001627154"/>
    </source>
</evidence>
<evidence type="ECO:0000313" key="15">
    <source>
        <dbReference type="EMBL" id="KAL3406712.1"/>
    </source>
</evidence>
<feature type="domain" description="Dynein regulatory complex protein 1/2 N-terminal" evidence="14">
    <location>
        <begin position="27"/>
        <end position="126"/>
    </location>
</feature>
<keyword evidence="6" id="KW-0206">Cytoskeleton</keyword>
<evidence type="ECO:0000256" key="2">
    <source>
        <dbReference type="ARBA" id="ARBA00022490"/>
    </source>
</evidence>
<proteinExistence type="inferred from homology"/>
<keyword evidence="3" id="KW-0282">Flagellum</keyword>
<comment type="similarity">
    <text evidence="9">Belongs to the DRC2 family.</text>
</comment>
<comment type="subcellular location">
    <subcellularLocation>
        <location evidence="1">Cytoplasm</location>
        <location evidence="1">Cytoskeleton</location>
        <location evidence="1">Flagellum axoneme</location>
    </subcellularLocation>
    <subcellularLocation>
        <location evidence="8">Cytoplasm</location>
        <location evidence="8">Cytoskeleton</location>
        <location evidence="8">Flagellum basal body</location>
    </subcellularLocation>
</comment>
<protein>
    <recommendedName>
        <fullName evidence="10">Dynein regulatory complex subunit 2</fullName>
    </recommendedName>
    <alternativeName>
        <fullName evidence="11">Coiled-coil domain-containing protein 65</fullName>
    </alternativeName>
</protein>
<keyword evidence="2" id="KW-0963">Cytoplasm</keyword>
<evidence type="ECO:0000256" key="6">
    <source>
        <dbReference type="ARBA" id="ARBA00023212"/>
    </source>
</evidence>
<sequence length="475" mass="55834">MPTKKKKGKASKLARMSDEERARYLQHRADVELEAKRRKQQLIAAFAKNKLKREEAFTRINTAKLNEQWRASLRRIKCSELKDCVKHLWREFEELLKRKDDFVRRMYDELLEADLDHRRFQEAHMACLDDIIDKGKERVDYLRRNYEESIRRIEIVEIEHLRKHRLEMKESLVNLKTIIFAKSKHLEEELAELRTKNAVNLHNLVFSKEESLLKLKQRMHPKMESLWRQLNEAIANYERTTESKRKQYEYLKEQDDQHRAESARFPRRHAELKRSVEHWKRSLVQLALDREETIDELRLQADLLIKQVGRMRQDIKSAQNLDALQLKRLSVLSSEAITVRIGTRHGQGDGDTDDGAALLRARARHPQSQEVLAQELRARQGPAEDQGRALRLSQEDRGLSRSSLLRHRGEQSAQARAPRPRRGERSAQALAARLSHHRDQGADDQAEDARLDDNNPGRSLSLLSTRKQLEENQSK</sequence>
<dbReference type="Pfam" id="PF14772">
    <property type="entry name" value="NYD-SP28"/>
    <property type="match status" value="1"/>
</dbReference>
<evidence type="ECO:0000256" key="4">
    <source>
        <dbReference type="ARBA" id="ARBA00023054"/>
    </source>
</evidence>
<feature type="compositionally biased region" description="Basic and acidic residues" evidence="13">
    <location>
        <begin position="437"/>
        <end position="455"/>
    </location>
</feature>
<evidence type="ECO:0000256" key="9">
    <source>
        <dbReference type="ARBA" id="ARBA00038424"/>
    </source>
</evidence>
<accession>A0ABD2XN47</accession>
<feature type="compositionally biased region" description="Basic and acidic residues" evidence="13">
    <location>
        <begin position="385"/>
        <end position="399"/>
    </location>
</feature>
<dbReference type="EMBL" id="JBJJXI010000018">
    <property type="protein sequence ID" value="KAL3406712.1"/>
    <property type="molecule type" value="Genomic_DNA"/>
</dbReference>
<dbReference type="PANTHER" id="PTHR21625">
    <property type="entry name" value="NYD-SP28 PROTEIN"/>
    <property type="match status" value="1"/>
</dbReference>
<keyword evidence="16" id="KW-1185">Reference proteome</keyword>
<evidence type="ECO:0000256" key="13">
    <source>
        <dbReference type="SAM" id="MobiDB-lite"/>
    </source>
</evidence>
<evidence type="ECO:0000256" key="7">
    <source>
        <dbReference type="ARBA" id="ARBA00023273"/>
    </source>
</evidence>
<keyword evidence="7" id="KW-0966">Cell projection</keyword>
<gene>
    <name evidence="15" type="ORF">TKK_000856</name>
</gene>
<organism evidence="15 16">
    <name type="scientific">Trichogramma kaykai</name>
    <dbReference type="NCBI Taxonomy" id="54128"/>
    <lineage>
        <taxon>Eukaryota</taxon>
        <taxon>Metazoa</taxon>
        <taxon>Ecdysozoa</taxon>
        <taxon>Arthropoda</taxon>
        <taxon>Hexapoda</taxon>
        <taxon>Insecta</taxon>
        <taxon>Pterygota</taxon>
        <taxon>Neoptera</taxon>
        <taxon>Endopterygota</taxon>
        <taxon>Hymenoptera</taxon>
        <taxon>Apocrita</taxon>
        <taxon>Proctotrupomorpha</taxon>
        <taxon>Chalcidoidea</taxon>
        <taxon>Trichogrammatidae</taxon>
        <taxon>Trichogramma</taxon>
    </lineage>
</organism>
<evidence type="ECO:0000256" key="11">
    <source>
        <dbReference type="ARBA" id="ARBA00041517"/>
    </source>
</evidence>
<dbReference type="Proteomes" id="UP001627154">
    <property type="component" value="Unassembled WGS sequence"/>
</dbReference>
<feature type="compositionally biased region" description="Polar residues" evidence="13">
    <location>
        <begin position="456"/>
        <end position="466"/>
    </location>
</feature>
<dbReference type="PANTHER" id="PTHR21625:SF0">
    <property type="entry name" value="DYNEIN REGULATORY COMPLEX SUBUNIT 2"/>
    <property type="match status" value="1"/>
</dbReference>